<dbReference type="RefSeq" id="WP_129456025.1">
    <property type="nucleotide sequence ID" value="NZ_JACXYX010000017.1"/>
</dbReference>
<dbReference type="Pfam" id="PF03625">
    <property type="entry name" value="DUF302"/>
    <property type="match status" value="1"/>
</dbReference>
<dbReference type="InterPro" id="IPR035923">
    <property type="entry name" value="TT1751-like_sf"/>
</dbReference>
<feature type="domain" description="DUF302" evidence="1">
    <location>
        <begin position="36"/>
        <end position="99"/>
    </location>
</feature>
<evidence type="ECO:0000313" key="3">
    <source>
        <dbReference type="Proteomes" id="UP000293291"/>
    </source>
</evidence>
<dbReference type="Proteomes" id="UP000293291">
    <property type="component" value="Unassembled WGS sequence"/>
</dbReference>
<comment type="caution">
    <text evidence="2">The sequence shown here is derived from an EMBL/GenBank/DDBJ whole genome shotgun (WGS) entry which is preliminary data.</text>
</comment>
<evidence type="ECO:0000313" key="2">
    <source>
        <dbReference type="EMBL" id="RYB99832.1"/>
    </source>
</evidence>
<dbReference type="InterPro" id="IPR016796">
    <property type="entry name" value="UCP021774"/>
</dbReference>
<accession>A0A4Q2S8H4</accession>
<dbReference type="Gene3D" id="3.30.310.70">
    <property type="entry name" value="TT1751-like domain"/>
    <property type="match status" value="1"/>
</dbReference>
<dbReference type="PANTHER" id="PTHR38342:SF1">
    <property type="entry name" value="SLR5037 PROTEIN"/>
    <property type="match status" value="1"/>
</dbReference>
<name>A0A4Q2S8H4_9ACTN</name>
<gene>
    <name evidence="2" type="ORF">EUA07_15165</name>
</gene>
<dbReference type="SUPFAM" id="SSF103247">
    <property type="entry name" value="TT1751-like"/>
    <property type="match status" value="1"/>
</dbReference>
<dbReference type="CDD" id="cd14797">
    <property type="entry name" value="DUF302"/>
    <property type="match status" value="1"/>
</dbReference>
<dbReference type="EMBL" id="SDWU01000017">
    <property type="protein sequence ID" value="RYB99832.1"/>
    <property type="molecule type" value="Genomic_DNA"/>
</dbReference>
<dbReference type="OrthoDB" id="9791067at2"/>
<dbReference type="AlphaFoldDB" id="A0A4Q2S8H4"/>
<proteinExistence type="predicted"/>
<dbReference type="PANTHER" id="PTHR38342">
    <property type="entry name" value="SLR5037 PROTEIN"/>
    <property type="match status" value="1"/>
</dbReference>
<keyword evidence="3" id="KW-1185">Reference proteome</keyword>
<sequence>MTTYTLSVEIARPYAEAVDATRAALAEQGFGILTEIDLAATMKAKLDVDLPPQVILGACRPPLAYEAIQVDPSIAAVLPCNVVVRSLDDSTTLVEAFDPDAMMGLSDSGALDSVAADAKQRLTAALAALAAPTEED</sequence>
<evidence type="ECO:0000259" key="1">
    <source>
        <dbReference type="Pfam" id="PF03625"/>
    </source>
</evidence>
<dbReference type="InterPro" id="IPR005180">
    <property type="entry name" value="DUF302"/>
</dbReference>
<dbReference type="PIRSF" id="PIRSF021774">
    <property type="entry name" value="UCP021774"/>
    <property type="match status" value="1"/>
</dbReference>
<reference evidence="2 3" key="1">
    <citation type="submission" date="2019-01" db="EMBL/GenBank/DDBJ databases">
        <title>Novel species of Nocardioides.</title>
        <authorList>
            <person name="Liu Q."/>
            <person name="Xin Y.-H."/>
        </authorList>
    </citation>
    <scope>NUCLEOTIDE SEQUENCE [LARGE SCALE GENOMIC DNA]</scope>
    <source>
        <strain evidence="2 3">CGMCC 4.6875</strain>
    </source>
</reference>
<protein>
    <submittedName>
        <fullName evidence="2">DUF302 domain-containing protein</fullName>
    </submittedName>
</protein>
<organism evidence="2 3">
    <name type="scientific">Nocardioides ganghwensis</name>
    <dbReference type="NCBI Taxonomy" id="252230"/>
    <lineage>
        <taxon>Bacteria</taxon>
        <taxon>Bacillati</taxon>
        <taxon>Actinomycetota</taxon>
        <taxon>Actinomycetes</taxon>
        <taxon>Propionibacteriales</taxon>
        <taxon>Nocardioidaceae</taxon>
        <taxon>Nocardioides</taxon>
    </lineage>
</organism>